<dbReference type="Pfam" id="PF00400">
    <property type="entry name" value="WD40"/>
    <property type="match status" value="4"/>
</dbReference>
<proteinExistence type="predicted"/>
<sequence length="672" mass="76217">MYEDVGINTTSKLEKSPKRSFFERIGIKKKHNQPNPESNLGLDHSQLYDEDENDLNEDDMDIIDNNADEEENEISSCSSFEEGNVPQISVSTPTSIPGRPNSLNQNNNYLNGKYIKTKTKHKKNHQEFSRLMLAQTIQTSHKPDVLLMGPSNKHEYLNHYRMSSDSSTEPSPNHPYGAIWSLKFSKDGRYLASAGQNCVISLWILLVQSQQDAPDYSINVLEEKPYMEFVGHKADVLDLAWSKNNFLLSSSMDHTVRLWHTTQKDCLCVFQHLNFVTSIEFHPKDDRFFLSGSMDGRIRIWSIPEKRVAFWNEIPGNRLVTAAGFTLDGKTVIAGSHDGHCYFFETQSLKYITQISVNSDTTSNRNSSLKKGPKITGIEMMPGMPPGDEKLLVTSNDSKVRLYNMKDKSLMFKYKGVENTCLQIKAAFSDDGRYIISGSEDCHTYIWRTEQSSVSPLHHLQESRSKALSVFGHVGESTLNFPTHHFENHSSPTMQQNQSQQLSQQHDQQQTRFSKWLKKRDNHTDKIRSRTEYFEAHDYVVTAAIFAPMKTRQYIAKSKHDTIYNNTPLNLRRLSTTSSGSHSSSFVEEDHYSEGHILVTADFRGLIKVWRIDSGSYGQQTNITTLPTDTQSLQATSSLELSTSSGGGARSISSPSPKVRKNFGLFSSRQSK</sequence>
<dbReference type="InterPro" id="IPR001680">
    <property type="entry name" value="WD40_rpt"/>
</dbReference>
<keyword evidence="6" id="KW-1185">Reference proteome</keyword>
<evidence type="ECO:0000313" key="5">
    <source>
        <dbReference type="EMBL" id="KAG2193478.1"/>
    </source>
</evidence>
<feature type="compositionally biased region" description="Low complexity" evidence="4">
    <location>
        <begin position="490"/>
        <end position="510"/>
    </location>
</feature>
<evidence type="ECO:0000256" key="2">
    <source>
        <dbReference type="ARBA" id="ARBA00022737"/>
    </source>
</evidence>
<organism evidence="5 6">
    <name type="scientific">Mucor plumbeus</name>
    <dbReference type="NCBI Taxonomy" id="97098"/>
    <lineage>
        <taxon>Eukaryota</taxon>
        <taxon>Fungi</taxon>
        <taxon>Fungi incertae sedis</taxon>
        <taxon>Mucoromycota</taxon>
        <taxon>Mucoromycotina</taxon>
        <taxon>Mucoromycetes</taxon>
        <taxon>Mucorales</taxon>
        <taxon>Mucorineae</taxon>
        <taxon>Mucoraceae</taxon>
        <taxon>Mucor</taxon>
    </lineage>
</organism>
<dbReference type="OrthoDB" id="1932312at2759"/>
<dbReference type="InterPro" id="IPR015943">
    <property type="entry name" value="WD40/YVTN_repeat-like_dom_sf"/>
</dbReference>
<reference evidence="5" key="1">
    <citation type="submission" date="2020-12" db="EMBL/GenBank/DDBJ databases">
        <title>Metabolic potential, ecology and presence of endohyphal bacteria is reflected in genomic diversity of Mucoromycotina.</title>
        <authorList>
            <person name="Muszewska A."/>
            <person name="Okrasinska A."/>
            <person name="Steczkiewicz K."/>
            <person name="Drgas O."/>
            <person name="Orlowska M."/>
            <person name="Perlinska-Lenart U."/>
            <person name="Aleksandrzak-Piekarczyk T."/>
            <person name="Szatraj K."/>
            <person name="Zielenkiewicz U."/>
            <person name="Pilsyk S."/>
            <person name="Malc E."/>
            <person name="Mieczkowski P."/>
            <person name="Kruszewska J.S."/>
            <person name="Biernat P."/>
            <person name="Pawlowska J."/>
        </authorList>
    </citation>
    <scope>NUCLEOTIDE SEQUENCE</scope>
    <source>
        <strain evidence="5">CBS 226.32</strain>
    </source>
</reference>
<dbReference type="SUPFAM" id="SSF50978">
    <property type="entry name" value="WD40 repeat-like"/>
    <property type="match status" value="1"/>
</dbReference>
<dbReference type="SMART" id="SM00320">
    <property type="entry name" value="WD40"/>
    <property type="match status" value="7"/>
</dbReference>
<comment type="caution">
    <text evidence="5">The sequence shown here is derived from an EMBL/GenBank/DDBJ whole genome shotgun (WGS) entry which is preliminary data.</text>
</comment>
<name>A0A8H7UVE1_9FUNG</name>
<protein>
    <recommendedName>
        <fullName evidence="7">WD40 repeat-containing protein</fullName>
    </recommendedName>
</protein>
<dbReference type="PANTHER" id="PTHR14221:SF0">
    <property type="entry name" value="WD REPEAT-CONTAINING PROTEIN 44"/>
    <property type="match status" value="1"/>
</dbReference>
<dbReference type="Proteomes" id="UP000650833">
    <property type="component" value="Unassembled WGS sequence"/>
</dbReference>
<evidence type="ECO:0000256" key="1">
    <source>
        <dbReference type="ARBA" id="ARBA00022574"/>
    </source>
</evidence>
<keyword evidence="2" id="KW-0677">Repeat</keyword>
<dbReference type="PROSITE" id="PS50294">
    <property type="entry name" value="WD_REPEATS_REGION"/>
    <property type="match status" value="2"/>
</dbReference>
<dbReference type="InterPro" id="IPR040324">
    <property type="entry name" value="WDR44/Dgr2"/>
</dbReference>
<feature type="repeat" description="WD" evidence="3">
    <location>
        <begin position="269"/>
        <end position="303"/>
    </location>
</feature>
<accession>A0A8H7UVE1</accession>
<feature type="region of interest" description="Disordered" evidence="4">
    <location>
        <begin position="636"/>
        <end position="672"/>
    </location>
</feature>
<evidence type="ECO:0000256" key="3">
    <source>
        <dbReference type="PROSITE-ProRule" id="PRU00221"/>
    </source>
</evidence>
<dbReference type="InterPro" id="IPR036322">
    <property type="entry name" value="WD40_repeat_dom_sf"/>
</dbReference>
<feature type="repeat" description="WD" evidence="3">
    <location>
        <begin position="229"/>
        <end position="269"/>
    </location>
</feature>
<feature type="region of interest" description="Disordered" evidence="4">
    <location>
        <begin position="481"/>
        <end position="510"/>
    </location>
</feature>
<dbReference type="Gene3D" id="2.130.10.10">
    <property type="entry name" value="YVTN repeat-like/Quinoprotein amine dehydrogenase"/>
    <property type="match status" value="1"/>
</dbReference>
<dbReference type="AlphaFoldDB" id="A0A8H7UVE1"/>
<evidence type="ECO:0008006" key="7">
    <source>
        <dbReference type="Google" id="ProtNLM"/>
    </source>
</evidence>
<feature type="region of interest" description="Disordered" evidence="4">
    <location>
        <begin position="25"/>
        <end position="50"/>
    </location>
</feature>
<dbReference type="PROSITE" id="PS50082">
    <property type="entry name" value="WD_REPEATS_2"/>
    <property type="match status" value="2"/>
</dbReference>
<keyword evidence="1 3" id="KW-0853">WD repeat</keyword>
<gene>
    <name evidence="5" type="ORF">INT46_005202</name>
</gene>
<dbReference type="PANTHER" id="PTHR14221">
    <property type="entry name" value="WD REPEAT DOMAIN 44"/>
    <property type="match status" value="1"/>
</dbReference>
<evidence type="ECO:0000256" key="4">
    <source>
        <dbReference type="SAM" id="MobiDB-lite"/>
    </source>
</evidence>
<dbReference type="EMBL" id="JAEPRC010000646">
    <property type="protein sequence ID" value="KAG2193478.1"/>
    <property type="molecule type" value="Genomic_DNA"/>
</dbReference>
<evidence type="ECO:0000313" key="6">
    <source>
        <dbReference type="Proteomes" id="UP000650833"/>
    </source>
</evidence>